<keyword evidence="5" id="KW-0732">Signal</keyword>
<evidence type="ECO:0000313" key="6">
    <source>
        <dbReference type="EMBL" id="MDT0647932.1"/>
    </source>
</evidence>
<proteinExistence type="inferred from homology"/>
<dbReference type="EMBL" id="JAVRHO010000024">
    <property type="protein sequence ID" value="MDT0647932.1"/>
    <property type="molecule type" value="Genomic_DNA"/>
</dbReference>
<dbReference type="Pfam" id="PF04616">
    <property type="entry name" value="Glyco_hydro_43"/>
    <property type="match status" value="1"/>
</dbReference>
<evidence type="ECO:0000256" key="4">
    <source>
        <dbReference type="RuleBase" id="RU361187"/>
    </source>
</evidence>
<evidence type="ECO:0000256" key="3">
    <source>
        <dbReference type="ARBA" id="ARBA00023295"/>
    </source>
</evidence>
<accession>A0ABU3CNK3</accession>
<keyword evidence="2 4" id="KW-0378">Hydrolase</keyword>
<keyword evidence="7" id="KW-1185">Reference proteome</keyword>
<evidence type="ECO:0000256" key="2">
    <source>
        <dbReference type="ARBA" id="ARBA00022801"/>
    </source>
</evidence>
<feature type="signal peptide" evidence="5">
    <location>
        <begin position="1"/>
        <end position="22"/>
    </location>
</feature>
<gene>
    <name evidence="6" type="ORF">RM545_14625</name>
</gene>
<comment type="caution">
    <text evidence="6">The sequence shown here is derived from an EMBL/GenBank/DDBJ whole genome shotgun (WGS) entry which is preliminary data.</text>
</comment>
<dbReference type="Proteomes" id="UP001245285">
    <property type="component" value="Unassembled WGS sequence"/>
</dbReference>
<sequence>MHKPFLSLVFIMAIFSSTIASAQKESAKNPIIHADVPDMSMIRVGDNYYMSSTTMHMSPGLPIMKSDDLVNWKLVSYAYDTLSSQDELTLTNSKNAYGSGSWASSLRYHNDIYYVSTFAQTTDKTYIYTTKDIENATWKEISFEPAYHDHTLFFDDDGKTYLIWGGGKIKMIELKEDLSGVKEETERVLIENASEPAGPNIGLPAEGSQLFKVNGKYYLFHIAWPREDMRTVIIHRADKITGPYEGRVAFKDKGVAQGGLIDTPQGDWYAYLFRDYGAVGRIPYLVPVSWENGWPVLGEDGKVPETLNLPASKGLIPGIVASDDFSREEGDADLPLVWQWNHNPDNDYWSL</sequence>
<protein>
    <submittedName>
        <fullName evidence="6">Family 43 glycosylhydrolase</fullName>
    </submittedName>
</protein>
<organism evidence="6 7">
    <name type="scientific">Autumnicola lenta</name>
    <dbReference type="NCBI Taxonomy" id="3075593"/>
    <lineage>
        <taxon>Bacteria</taxon>
        <taxon>Pseudomonadati</taxon>
        <taxon>Bacteroidota</taxon>
        <taxon>Flavobacteriia</taxon>
        <taxon>Flavobacteriales</taxon>
        <taxon>Flavobacteriaceae</taxon>
        <taxon>Autumnicola</taxon>
    </lineage>
</organism>
<dbReference type="PANTHER" id="PTHR42812:SF12">
    <property type="entry name" value="BETA-XYLOSIDASE-RELATED"/>
    <property type="match status" value="1"/>
</dbReference>
<feature type="chain" id="PRO_5046274702" evidence="5">
    <location>
        <begin position="23"/>
        <end position="351"/>
    </location>
</feature>
<dbReference type="PANTHER" id="PTHR42812">
    <property type="entry name" value="BETA-XYLOSIDASE"/>
    <property type="match status" value="1"/>
</dbReference>
<dbReference type="RefSeq" id="WP_311496032.1">
    <property type="nucleotide sequence ID" value="NZ_JAVRHO010000024.1"/>
</dbReference>
<dbReference type="InterPro" id="IPR023296">
    <property type="entry name" value="Glyco_hydro_beta-prop_sf"/>
</dbReference>
<dbReference type="CDD" id="cd09001">
    <property type="entry name" value="GH43_FsAxh1-like"/>
    <property type="match status" value="1"/>
</dbReference>
<dbReference type="SUPFAM" id="SSF75005">
    <property type="entry name" value="Arabinanase/levansucrase/invertase"/>
    <property type="match status" value="1"/>
</dbReference>
<dbReference type="InterPro" id="IPR051795">
    <property type="entry name" value="Glycosyl_Hydrlase_43"/>
</dbReference>
<reference evidence="6 7" key="1">
    <citation type="submission" date="2023-09" db="EMBL/GenBank/DDBJ databases">
        <authorList>
            <person name="Rey-Velasco X."/>
        </authorList>
    </citation>
    <scope>NUCLEOTIDE SEQUENCE [LARGE SCALE GENOMIC DNA]</scope>
    <source>
        <strain evidence="6 7">F260</strain>
    </source>
</reference>
<name>A0ABU3CNK3_9FLAO</name>
<comment type="similarity">
    <text evidence="1 4">Belongs to the glycosyl hydrolase 43 family.</text>
</comment>
<evidence type="ECO:0000313" key="7">
    <source>
        <dbReference type="Proteomes" id="UP001245285"/>
    </source>
</evidence>
<keyword evidence="3 4" id="KW-0326">Glycosidase</keyword>
<dbReference type="InterPro" id="IPR006710">
    <property type="entry name" value="Glyco_hydro_43"/>
</dbReference>
<evidence type="ECO:0000256" key="1">
    <source>
        <dbReference type="ARBA" id="ARBA00009865"/>
    </source>
</evidence>
<dbReference type="Gene3D" id="2.115.10.20">
    <property type="entry name" value="Glycosyl hydrolase domain, family 43"/>
    <property type="match status" value="1"/>
</dbReference>
<evidence type="ECO:0000256" key="5">
    <source>
        <dbReference type="SAM" id="SignalP"/>
    </source>
</evidence>